<dbReference type="InterPro" id="IPR036291">
    <property type="entry name" value="NAD(P)-bd_dom_sf"/>
</dbReference>
<dbReference type="PIRSF" id="PIRSF036684">
    <property type="entry name" value="ME_PTA"/>
    <property type="match status" value="1"/>
</dbReference>
<comment type="cofactor">
    <cofactor evidence="2">
        <name>Mg(2+)</name>
        <dbReference type="ChEBI" id="CHEBI:18420"/>
    </cofactor>
</comment>
<feature type="domain" description="Malic enzyme N-terminal" evidence="12">
    <location>
        <begin position="39"/>
        <end position="172"/>
    </location>
</feature>
<keyword evidence="10" id="KW-0521">NADP</keyword>
<dbReference type="InterPro" id="IPR046346">
    <property type="entry name" value="Aminoacid_DH-like_N_sf"/>
</dbReference>
<dbReference type="InterPro" id="IPR012188">
    <property type="entry name" value="ME_PTA"/>
</dbReference>
<dbReference type="InterPro" id="IPR042112">
    <property type="entry name" value="P_AcTrfase_dom2"/>
</dbReference>
<dbReference type="Gene3D" id="3.40.50.720">
    <property type="entry name" value="NAD(P)-binding Rossmann-like Domain"/>
    <property type="match status" value="1"/>
</dbReference>
<evidence type="ECO:0000256" key="8">
    <source>
        <dbReference type="PIRSR" id="PIRSR036684-1"/>
    </source>
</evidence>
<keyword evidence="6" id="KW-0560">Oxidoreductase</keyword>
<feature type="binding site" evidence="9">
    <location>
        <position position="158"/>
    </location>
    <ligand>
        <name>a divalent metal cation</name>
        <dbReference type="ChEBI" id="CHEBI:60240"/>
    </ligand>
</feature>
<comment type="similarity">
    <text evidence="3">In the N-terminal section; belongs to the malic enzymes family.</text>
</comment>
<gene>
    <name evidence="13" type="ORF">KACHI17_25770</name>
</gene>
<evidence type="ECO:0000256" key="5">
    <source>
        <dbReference type="ARBA" id="ARBA00022723"/>
    </source>
</evidence>
<evidence type="ECO:0000259" key="11">
    <source>
        <dbReference type="SMART" id="SM00919"/>
    </source>
</evidence>
<evidence type="ECO:0000313" key="13">
    <source>
        <dbReference type="EMBL" id="BFG71696.1"/>
    </source>
</evidence>
<evidence type="ECO:0000256" key="10">
    <source>
        <dbReference type="PIRSR" id="PIRSR036684-3"/>
    </source>
</evidence>
<dbReference type="InterPro" id="IPR012301">
    <property type="entry name" value="Malic_N_dom"/>
</dbReference>
<dbReference type="Gene3D" id="3.40.50.10750">
    <property type="entry name" value="Isocitrate/Isopropylmalate dehydrogenase-like"/>
    <property type="match status" value="1"/>
</dbReference>
<organism evidence="13">
    <name type="scientific">Sediminibacterium sp. KACHI17</name>
    <dbReference type="NCBI Taxonomy" id="1751071"/>
    <lineage>
        <taxon>Bacteria</taxon>
        <taxon>Pseudomonadati</taxon>
        <taxon>Bacteroidota</taxon>
        <taxon>Chitinophagia</taxon>
        <taxon>Chitinophagales</taxon>
        <taxon>Chitinophagaceae</taxon>
        <taxon>Sediminibacterium</taxon>
    </lineage>
</organism>
<accession>A0AAT9GMK2</accession>
<feature type="binding site" evidence="10">
    <location>
        <position position="307"/>
    </location>
    <ligand>
        <name>a divalent metal cation</name>
        <dbReference type="ChEBI" id="CHEBI:60240"/>
    </ligand>
</feature>
<evidence type="ECO:0000256" key="6">
    <source>
        <dbReference type="ARBA" id="ARBA00023002"/>
    </source>
</evidence>
<evidence type="ECO:0000256" key="3">
    <source>
        <dbReference type="ARBA" id="ARBA00007686"/>
    </source>
</evidence>
<dbReference type="SUPFAM" id="SSF53223">
    <property type="entry name" value="Aminoacid dehydrogenase-like, N-terminal domain"/>
    <property type="match status" value="1"/>
</dbReference>
<dbReference type="SMART" id="SM00919">
    <property type="entry name" value="Malic_M"/>
    <property type="match status" value="1"/>
</dbReference>
<keyword evidence="5 9" id="KW-0479">Metal-binding</keyword>
<proteinExistence type="inferred from homology"/>
<dbReference type="EMBL" id="AP029612">
    <property type="protein sequence ID" value="BFG71696.1"/>
    <property type="molecule type" value="Genomic_DNA"/>
</dbReference>
<feature type="binding site" evidence="10">
    <location>
        <begin position="97"/>
        <end position="104"/>
    </location>
    <ligand>
        <name>NADP(+)</name>
        <dbReference type="ChEBI" id="CHEBI:58349"/>
    </ligand>
</feature>
<dbReference type="SMART" id="SM01274">
    <property type="entry name" value="malic"/>
    <property type="match status" value="1"/>
</dbReference>
<evidence type="ECO:0000256" key="2">
    <source>
        <dbReference type="ARBA" id="ARBA00001946"/>
    </source>
</evidence>
<feature type="binding site" evidence="9">
    <location>
        <position position="157"/>
    </location>
    <ligand>
        <name>a divalent metal cation</name>
        <dbReference type="ChEBI" id="CHEBI:60240"/>
    </ligand>
</feature>
<dbReference type="PANTHER" id="PTHR43237">
    <property type="entry name" value="NADP-DEPENDENT MALIC ENZYME"/>
    <property type="match status" value="1"/>
</dbReference>
<dbReference type="GO" id="GO:0051287">
    <property type="term" value="F:NAD binding"/>
    <property type="evidence" value="ECO:0007669"/>
    <property type="project" value="InterPro"/>
</dbReference>
<dbReference type="SUPFAM" id="SSF53659">
    <property type="entry name" value="Isocitrate/Isopropylmalate dehydrogenase-like"/>
    <property type="match status" value="1"/>
</dbReference>
<dbReference type="InterPro" id="IPR012302">
    <property type="entry name" value="Malic_NAD-bd"/>
</dbReference>
<comment type="cofactor">
    <cofactor evidence="1">
        <name>Mn(2+)</name>
        <dbReference type="ChEBI" id="CHEBI:29035"/>
    </cofactor>
</comment>
<sequence length="798" mass="88567">MTQQQLNSDVLLVTKKNNMAKNTDLRKEQALEYHSSGRPGKIEVIPTKEAKTQRDLSLAYSPGVAEPCKEIHNNIEEVYKYTAKGNLVAVISNGTAVLGLGDIGPEASKPVMEGKGVLFKIFADIDVFDIEINEKDPEKFVQIVKALEPTFGGINLEDIKAPECFYIEQQLKQQMNIPVMHDDQHGTAIISGAALLNALELQKKRIEKVRFVVNGAGAAAMACTQLYVALGARYENFILFDKDGVLHEGRTDLDATRRKFAVKRSDITLEKAMKDADVFLGLSVGNVVTQDMVKSMAKNPIVFAMANPDPEISYEDAIAVRKDIIMATGRTDYPNQVNNVLGFPYIFRGALDVRARQINEAMKLAAVKALAELAKTPVPDIVNMAYNQTNMSFGPEYIIPKPLDPRLLSTVAPAVAKAAVESGVAQKKIQNWDAYVLELNKRLGLDNQLIRVIGNKARRDPKRLVFAEADNQKILKAASIIYDEGVAYPILLGDPVKINRIAEEHNIDITDLPIIDPRSDEMESKREFYGELFFKKRQRKGFNHYESIKIMKDRNHFGCMMVETGDADAMLSGLTKNYAEAIRPALQIIGTEEGVKKIAGMYLLLTKKGPLFLADTTVNFNPTAEELADITMMVAKEVRNFNLTPRIAMLSYSNFGSSDSGEAKLVADATRILKQRNPSLVVDGEMQGSMAFNKEILRDNYPFSELVDEDVNVLMFPNLTAGNVAYNLLKEVGGADAIGPILLGLKKPVHVLQLGSTVRSIINMALVAVVDAQLKCRMDTNDVVQRSSWWKRLKKRKR</sequence>
<dbReference type="Gene3D" id="3.40.50.10950">
    <property type="match status" value="1"/>
</dbReference>
<dbReference type="GO" id="GO:0004470">
    <property type="term" value="F:malic enzyme activity"/>
    <property type="evidence" value="ECO:0007669"/>
    <property type="project" value="InterPro"/>
</dbReference>
<dbReference type="InterPro" id="IPR051674">
    <property type="entry name" value="Malate_Decarboxylase"/>
</dbReference>
<evidence type="ECO:0000259" key="12">
    <source>
        <dbReference type="SMART" id="SM01274"/>
    </source>
</evidence>
<keyword evidence="7" id="KW-0511">Multifunctional enzyme</keyword>
<protein>
    <submittedName>
        <fullName evidence="13">NADP-dependent malic enzyme</fullName>
    </submittedName>
</protein>
<dbReference type="GO" id="GO:0046872">
    <property type="term" value="F:metal ion binding"/>
    <property type="evidence" value="ECO:0007669"/>
    <property type="project" value="UniProtKB-KW"/>
</dbReference>
<dbReference type="AlphaFoldDB" id="A0AAT9GMK2"/>
<evidence type="ECO:0000256" key="4">
    <source>
        <dbReference type="ARBA" id="ARBA00008756"/>
    </source>
</evidence>
<dbReference type="GO" id="GO:0016746">
    <property type="term" value="F:acyltransferase activity"/>
    <property type="evidence" value="ECO:0007669"/>
    <property type="project" value="InterPro"/>
</dbReference>
<reference evidence="13" key="1">
    <citation type="submission" date="2024-02" db="EMBL/GenBank/DDBJ databases">
        <title>Sediminibacterium planktonica sp. nov. and Sediminibacterium longus sp. nov., isolated from surface lake and river water.</title>
        <authorList>
            <person name="Watanabe K."/>
            <person name="Takemine S."/>
            <person name="Ishii Y."/>
            <person name="Ogata Y."/>
            <person name="Shindo C."/>
            <person name="Suda W."/>
        </authorList>
    </citation>
    <scope>NUCLEOTIDE SEQUENCE</scope>
    <source>
        <strain evidence="13">KACHI17</strain>
    </source>
</reference>
<dbReference type="Gene3D" id="3.40.50.10380">
    <property type="entry name" value="Malic enzyme, N-terminal domain"/>
    <property type="match status" value="1"/>
</dbReference>
<dbReference type="Pfam" id="PF01515">
    <property type="entry name" value="PTA_PTB"/>
    <property type="match status" value="1"/>
</dbReference>
<evidence type="ECO:0000256" key="7">
    <source>
        <dbReference type="ARBA" id="ARBA00023268"/>
    </source>
</evidence>
<dbReference type="PANTHER" id="PTHR43237:SF4">
    <property type="entry name" value="NADP-DEPENDENT MALIC ENZYME"/>
    <property type="match status" value="1"/>
</dbReference>
<evidence type="ECO:0000256" key="9">
    <source>
        <dbReference type="PIRSR" id="PIRSR036684-2"/>
    </source>
</evidence>
<dbReference type="InterPro" id="IPR037062">
    <property type="entry name" value="Malic_N_dom_sf"/>
</dbReference>
<dbReference type="Pfam" id="PF03949">
    <property type="entry name" value="Malic_M"/>
    <property type="match status" value="1"/>
</dbReference>
<dbReference type="GO" id="GO:0006108">
    <property type="term" value="P:malate metabolic process"/>
    <property type="evidence" value="ECO:0007669"/>
    <property type="project" value="InterPro"/>
</dbReference>
<name>A0AAT9GMK2_9BACT</name>
<feature type="active site" description="Proton acceptor" evidence="8">
    <location>
        <position position="115"/>
    </location>
</feature>
<dbReference type="CDD" id="cd05311">
    <property type="entry name" value="NAD_bind_2_malic_enz"/>
    <property type="match status" value="1"/>
</dbReference>
<feature type="binding site" evidence="10">
    <location>
        <position position="183"/>
    </location>
    <ligand>
        <name>a divalent metal cation</name>
        <dbReference type="ChEBI" id="CHEBI:60240"/>
    </ligand>
</feature>
<dbReference type="GO" id="GO:0016616">
    <property type="term" value="F:oxidoreductase activity, acting on the CH-OH group of donors, NAD or NADP as acceptor"/>
    <property type="evidence" value="ECO:0007669"/>
    <property type="project" value="InterPro"/>
</dbReference>
<dbReference type="InterPro" id="IPR002505">
    <property type="entry name" value="PTA_PTB"/>
</dbReference>
<dbReference type="FunFam" id="3.40.50.720:FF:000095">
    <property type="entry name" value="NADP-dependent malic enzyme"/>
    <property type="match status" value="1"/>
</dbReference>
<feature type="domain" description="Malic enzyme NAD-binding" evidence="11">
    <location>
        <begin position="184"/>
        <end position="420"/>
    </location>
</feature>
<dbReference type="Pfam" id="PF00390">
    <property type="entry name" value="malic"/>
    <property type="match status" value="1"/>
</dbReference>
<dbReference type="FunFam" id="3.40.50.10380:FF:000003">
    <property type="entry name" value="NADP-dependent malic enzyme"/>
    <property type="match status" value="1"/>
</dbReference>
<dbReference type="SUPFAM" id="SSF51735">
    <property type="entry name" value="NAD(P)-binding Rossmann-fold domains"/>
    <property type="match status" value="1"/>
</dbReference>
<comment type="similarity">
    <text evidence="4">In the C-terminal section; belongs to the phosphate acetyltransferase and butyryltransferase family.</text>
</comment>
<dbReference type="InterPro" id="IPR045213">
    <property type="entry name" value="Malic_NAD-bd_bact_type"/>
</dbReference>
<evidence type="ECO:0000256" key="1">
    <source>
        <dbReference type="ARBA" id="ARBA00001936"/>
    </source>
</evidence>
<dbReference type="InterPro" id="IPR042113">
    <property type="entry name" value="P_AcTrfase_dom1"/>
</dbReference>